<evidence type="ECO:0000313" key="2">
    <source>
        <dbReference type="Proteomes" id="UP000010474"/>
    </source>
</evidence>
<dbReference type="eggNOG" id="ENOG50335D6">
    <property type="taxonomic scope" value="Bacteria"/>
</dbReference>
<organism evidence="1 2">
    <name type="scientific">Anabaena cylindrica (strain ATCC 27899 / PCC 7122)</name>
    <dbReference type="NCBI Taxonomy" id="272123"/>
    <lineage>
        <taxon>Bacteria</taxon>
        <taxon>Bacillati</taxon>
        <taxon>Cyanobacteriota</taxon>
        <taxon>Cyanophyceae</taxon>
        <taxon>Nostocales</taxon>
        <taxon>Nostocaceae</taxon>
        <taxon>Anabaena</taxon>
    </lineage>
</organism>
<reference evidence="2" key="1">
    <citation type="journal article" date="2013" name="Proc. Natl. Acad. Sci. U.S.A.">
        <title>Improving the coverage of the cyanobacterial phylum using diversity-driven genome sequencing.</title>
        <authorList>
            <person name="Shih P.M."/>
            <person name="Wu D."/>
            <person name="Latifi A."/>
            <person name="Axen S.D."/>
            <person name="Fewer D.P."/>
            <person name="Talla E."/>
            <person name="Calteau A."/>
            <person name="Cai F."/>
            <person name="Tandeau de Marsac N."/>
            <person name="Rippka R."/>
            <person name="Herdman M."/>
            <person name="Sivonen K."/>
            <person name="Coursin T."/>
            <person name="Laurent T."/>
            <person name="Goodwin L."/>
            <person name="Nolan M."/>
            <person name="Davenport K.W."/>
            <person name="Han C.S."/>
            <person name="Rubin E.M."/>
            <person name="Eisen J.A."/>
            <person name="Woyke T."/>
            <person name="Gugger M."/>
            <person name="Kerfeld C.A."/>
        </authorList>
    </citation>
    <scope>NUCLEOTIDE SEQUENCE [LARGE SCALE GENOMIC DNA]</scope>
    <source>
        <strain evidence="2">ATCC 27899 / PCC 7122</strain>
    </source>
</reference>
<dbReference type="EMBL" id="CP003659">
    <property type="protein sequence ID" value="AFZ56905.1"/>
    <property type="molecule type" value="Genomic_DNA"/>
</dbReference>
<keyword evidence="2" id="KW-1185">Reference proteome</keyword>
<gene>
    <name evidence="1" type="ordered locus">Anacy_1394</name>
</gene>
<proteinExistence type="predicted"/>
<name>K9ZEV7_ANACC</name>
<evidence type="ECO:0000313" key="1">
    <source>
        <dbReference type="EMBL" id="AFZ56905.1"/>
    </source>
</evidence>
<protein>
    <submittedName>
        <fullName evidence="1">KGK family protein</fullName>
    </submittedName>
</protein>
<dbReference type="AlphaFoldDB" id="K9ZEV7"/>
<dbReference type="Proteomes" id="UP000010474">
    <property type="component" value="Chromosome"/>
</dbReference>
<sequence length="113" mass="12751">MYIFGSGDENKLGLKDDDVVSVEKQSIVKLGLLTQSVYNWAMNIGGKWPNPSGEWFLEKGISCEILRTKGGGWQKGRLRFKLEFIPDEPKAFIDETDFANPSPLDDLRSDLKI</sequence>
<dbReference type="Pfam" id="PF08872">
    <property type="entry name" value="KGK"/>
    <property type="match status" value="1"/>
</dbReference>
<dbReference type="HOGENOM" id="CLU_136180_1_0_3"/>
<accession>K9ZEV7</accession>
<dbReference type="InterPro" id="IPR014971">
    <property type="entry name" value="KGK"/>
</dbReference>
<dbReference type="KEGG" id="acy:Anacy_1394"/>